<protein>
    <submittedName>
        <fullName evidence="7">Putative sodium-coupled neutral amino acid transporter 6</fullName>
    </submittedName>
</protein>
<sequence>MPEALDVQPDISLLGDNTIYLDYIPFWKHLIVVFIMGTASLLLGLFIPNINTVFGFAGGISGGFLAFIFPALFHMYAGGFNVKKTGKFKYFTTYSLLLVGVVGVIFGTAGTIYSTAD</sequence>
<evidence type="ECO:0000256" key="3">
    <source>
        <dbReference type="ARBA" id="ARBA00022989"/>
    </source>
</evidence>
<evidence type="ECO:0000313" key="7">
    <source>
        <dbReference type="EMBL" id="JAG28023.1"/>
    </source>
</evidence>
<evidence type="ECO:0000256" key="4">
    <source>
        <dbReference type="ARBA" id="ARBA00023136"/>
    </source>
</evidence>
<keyword evidence="4 5" id="KW-0472">Membrane</keyword>
<feature type="transmembrane region" description="Helical" evidence="5">
    <location>
        <begin position="94"/>
        <end position="116"/>
    </location>
</feature>
<evidence type="ECO:0000259" key="6">
    <source>
        <dbReference type="Pfam" id="PF01490"/>
    </source>
</evidence>
<feature type="transmembrane region" description="Helical" evidence="5">
    <location>
        <begin position="53"/>
        <end position="73"/>
    </location>
</feature>
<dbReference type="Pfam" id="PF01490">
    <property type="entry name" value="Aa_trans"/>
    <property type="match status" value="1"/>
</dbReference>
<dbReference type="PANTHER" id="PTHR22950">
    <property type="entry name" value="AMINO ACID TRANSPORTER"/>
    <property type="match status" value="1"/>
</dbReference>
<keyword evidence="3 5" id="KW-1133">Transmembrane helix</keyword>
<reference evidence="7" key="1">
    <citation type="journal article" date="2014" name="PLoS ONE">
        <title>Transcriptome-Based Identification of ABC Transporters in the Western Tarnished Plant Bug Lygus hesperus.</title>
        <authorList>
            <person name="Hull J.J."/>
            <person name="Chaney K."/>
            <person name="Geib S.M."/>
            <person name="Fabrick J.A."/>
            <person name="Brent C.S."/>
            <person name="Walsh D."/>
            <person name="Lavine L.C."/>
        </authorList>
    </citation>
    <scope>NUCLEOTIDE SEQUENCE</scope>
</reference>
<dbReference type="GO" id="GO:0015179">
    <property type="term" value="F:L-amino acid transmembrane transporter activity"/>
    <property type="evidence" value="ECO:0007669"/>
    <property type="project" value="TreeGrafter"/>
</dbReference>
<dbReference type="AlphaFoldDB" id="A0A0A9YA98"/>
<name>A0A0A9YA98_LYGHE</name>
<evidence type="ECO:0000256" key="1">
    <source>
        <dbReference type="ARBA" id="ARBA00004141"/>
    </source>
</evidence>
<dbReference type="EMBL" id="GBHO01015581">
    <property type="protein sequence ID" value="JAG28023.1"/>
    <property type="molecule type" value="Transcribed_RNA"/>
</dbReference>
<keyword evidence="2 5" id="KW-0812">Transmembrane</keyword>
<dbReference type="PANTHER" id="PTHR22950:SF369">
    <property type="entry name" value="ACID TRANSPORTER 1, PUTATIVE-RELATED"/>
    <property type="match status" value="1"/>
</dbReference>
<evidence type="ECO:0000256" key="2">
    <source>
        <dbReference type="ARBA" id="ARBA00022692"/>
    </source>
</evidence>
<accession>A0A0A9YA98</accession>
<proteinExistence type="predicted"/>
<feature type="transmembrane region" description="Helical" evidence="5">
    <location>
        <begin position="30"/>
        <end position="47"/>
    </location>
</feature>
<organism evidence="7">
    <name type="scientific">Lygus hesperus</name>
    <name type="common">Western plant bug</name>
    <dbReference type="NCBI Taxonomy" id="30085"/>
    <lineage>
        <taxon>Eukaryota</taxon>
        <taxon>Metazoa</taxon>
        <taxon>Ecdysozoa</taxon>
        <taxon>Arthropoda</taxon>
        <taxon>Hexapoda</taxon>
        <taxon>Insecta</taxon>
        <taxon>Pterygota</taxon>
        <taxon>Neoptera</taxon>
        <taxon>Paraneoptera</taxon>
        <taxon>Hemiptera</taxon>
        <taxon>Heteroptera</taxon>
        <taxon>Panheteroptera</taxon>
        <taxon>Cimicomorpha</taxon>
        <taxon>Miridae</taxon>
        <taxon>Mirini</taxon>
        <taxon>Lygus</taxon>
    </lineage>
</organism>
<dbReference type="GO" id="GO:0005737">
    <property type="term" value="C:cytoplasm"/>
    <property type="evidence" value="ECO:0007669"/>
    <property type="project" value="TreeGrafter"/>
</dbReference>
<evidence type="ECO:0000256" key="5">
    <source>
        <dbReference type="SAM" id="Phobius"/>
    </source>
</evidence>
<dbReference type="GO" id="GO:0016020">
    <property type="term" value="C:membrane"/>
    <property type="evidence" value="ECO:0007669"/>
    <property type="project" value="UniProtKB-SubCell"/>
</dbReference>
<gene>
    <name evidence="7" type="primary">slc38a6_1</name>
    <name evidence="7" type="ORF">CM83_50005</name>
</gene>
<feature type="domain" description="Amino acid transporter transmembrane" evidence="6">
    <location>
        <begin position="28"/>
        <end position="112"/>
    </location>
</feature>
<reference evidence="7" key="2">
    <citation type="submission" date="2014-07" db="EMBL/GenBank/DDBJ databases">
        <authorList>
            <person name="Hull J."/>
        </authorList>
    </citation>
    <scope>NUCLEOTIDE SEQUENCE</scope>
</reference>
<dbReference type="InterPro" id="IPR013057">
    <property type="entry name" value="AA_transpt_TM"/>
</dbReference>
<comment type="subcellular location">
    <subcellularLocation>
        <location evidence="1">Membrane</location>
        <topology evidence="1">Multi-pass membrane protein</topology>
    </subcellularLocation>
</comment>